<name>Q13GU1_PARXL</name>
<evidence type="ECO:0000313" key="3">
    <source>
        <dbReference type="Proteomes" id="UP000001817"/>
    </source>
</evidence>
<dbReference type="AlphaFoldDB" id="Q13GU1"/>
<evidence type="ECO:0000256" key="1">
    <source>
        <dbReference type="SAM" id="MobiDB-lite"/>
    </source>
</evidence>
<reference evidence="2 3" key="1">
    <citation type="journal article" date="2006" name="Proc. Natl. Acad. Sci. U.S.A.">
        <title>Burkholderia xenovorans LB400 harbors a multi-replicon, 9.73-Mbp genome shaped for versatility.</title>
        <authorList>
            <person name="Chain P.S."/>
            <person name="Denef V.J."/>
            <person name="Konstantinidis K.T."/>
            <person name="Vergez L.M."/>
            <person name="Agullo L."/>
            <person name="Reyes V.L."/>
            <person name="Hauser L."/>
            <person name="Cordova M."/>
            <person name="Gomez L."/>
            <person name="Gonzalez M."/>
            <person name="Land M."/>
            <person name="Lao V."/>
            <person name="Larimer F."/>
            <person name="LiPuma J.J."/>
            <person name="Mahenthiralingam E."/>
            <person name="Malfatti S.A."/>
            <person name="Marx C.J."/>
            <person name="Parnell J.J."/>
            <person name="Ramette A."/>
            <person name="Richardson P."/>
            <person name="Seeger M."/>
            <person name="Smith D."/>
            <person name="Spilker T."/>
            <person name="Sul W.J."/>
            <person name="Tsoi T.V."/>
            <person name="Ulrich L.E."/>
            <person name="Zhulin I.B."/>
            <person name="Tiedje J.M."/>
        </authorList>
    </citation>
    <scope>NUCLEOTIDE SEQUENCE [LARGE SCALE GENOMIC DNA]</scope>
    <source>
        <strain evidence="2 3">LB400</strain>
    </source>
</reference>
<dbReference type="Proteomes" id="UP000001817">
    <property type="component" value="Chromosome 3"/>
</dbReference>
<keyword evidence="3" id="KW-1185">Reference proteome</keyword>
<accession>Q13GU1</accession>
<sequence length="93" mass="10350">MRGIRESSATFGRSISAPRSTTIDTDRTSVLAKGYRGKYLGNCRSRRLEPLISIKIKDPVATAVERSSVDNESLPPNMLVRPPQPFITEFANR</sequence>
<proteinExistence type="predicted"/>
<gene>
    <name evidence="2" type="ORF">Bxe_C0816</name>
</gene>
<organism evidence="2 3">
    <name type="scientific">Paraburkholderia xenovorans (strain LB400)</name>
    <dbReference type="NCBI Taxonomy" id="266265"/>
    <lineage>
        <taxon>Bacteria</taxon>
        <taxon>Pseudomonadati</taxon>
        <taxon>Pseudomonadota</taxon>
        <taxon>Betaproteobacteria</taxon>
        <taxon>Burkholderiales</taxon>
        <taxon>Burkholderiaceae</taxon>
        <taxon>Paraburkholderia</taxon>
    </lineage>
</organism>
<feature type="compositionally biased region" description="Polar residues" evidence="1">
    <location>
        <begin position="7"/>
        <end position="23"/>
    </location>
</feature>
<dbReference type="KEGG" id="bxe:Bxe_C0816"/>
<protein>
    <submittedName>
        <fullName evidence="2">Uncharacterized protein</fullName>
    </submittedName>
</protein>
<dbReference type="EMBL" id="CP000272">
    <property type="protein sequence ID" value="ABE36698.1"/>
    <property type="molecule type" value="Genomic_DNA"/>
</dbReference>
<evidence type="ECO:0000313" key="2">
    <source>
        <dbReference type="EMBL" id="ABE36698.1"/>
    </source>
</evidence>
<feature type="region of interest" description="Disordered" evidence="1">
    <location>
        <begin position="1"/>
        <end position="23"/>
    </location>
</feature>